<organism evidence="2 3">
    <name type="scientific">Chloracidobacterium thermophilum (strain B)</name>
    <dbReference type="NCBI Taxonomy" id="981222"/>
    <lineage>
        <taxon>Bacteria</taxon>
        <taxon>Pseudomonadati</taxon>
        <taxon>Acidobacteriota</taxon>
        <taxon>Terriglobia</taxon>
        <taxon>Terriglobales</taxon>
        <taxon>Acidobacteriaceae</taxon>
        <taxon>Chloracidobacterium</taxon>
    </lineage>
</organism>
<evidence type="ECO:0000313" key="3">
    <source>
        <dbReference type="Proteomes" id="UP000006791"/>
    </source>
</evidence>
<dbReference type="Proteomes" id="UP000006791">
    <property type="component" value="Chromosome 1"/>
</dbReference>
<proteinExistence type="predicted"/>
<protein>
    <submittedName>
        <fullName evidence="2">Uncharacterized protein</fullName>
    </submittedName>
</protein>
<keyword evidence="1" id="KW-0812">Transmembrane</keyword>
<feature type="transmembrane region" description="Helical" evidence="1">
    <location>
        <begin position="103"/>
        <end position="126"/>
    </location>
</feature>
<evidence type="ECO:0000256" key="1">
    <source>
        <dbReference type="SAM" id="Phobius"/>
    </source>
</evidence>
<dbReference type="AlphaFoldDB" id="G2LJG1"/>
<keyword evidence="1" id="KW-1133">Transmembrane helix</keyword>
<feature type="transmembrane region" description="Helical" evidence="1">
    <location>
        <begin position="175"/>
        <end position="195"/>
    </location>
</feature>
<reference evidence="2 3" key="1">
    <citation type="journal article" date="2012" name="Environ. Microbiol.">
        <title>Complete genome of Candidatus Chloracidobacterium thermophilum, a chlorophyll-based photoheterotroph belonging to the phylum Acidobacteria.</title>
        <authorList>
            <person name="Garcia Costas A.M."/>
            <person name="Liu Z."/>
            <person name="Tomsho L.P."/>
            <person name="Schuster S.C."/>
            <person name="Ward D.M."/>
            <person name="Bryant D.A."/>
        </authorList>
    </citation>
    <scope>NUCLEOTIDE SEQUENCE [LARGE SCALE GENOMIC DNA]</scope>
    <source>
        <strain evidence="2 3">B</strain>
    </source>
</reference>
<accession>G2LJG1</accession>
<dbReference type="KEGG" id="ctm:Cabther_A2108"/>
<dbReference type="EMBL" id="CP002514">
    <property type="protein sequence ID" value="AEP12850.1"/>
    <property type="molecule type" value="Genomic_DNA"/>
</dbReference>
<gene>
    <name evidence="2" type="ordered locus">Cabther_A2108</name>
</gene>
<name>G2LJG1_CHLTF</name>
<keyword evidence="1" id="KW-0472">Membrane</keyword>
<dbReference type="RefSeq" id="WP_014100587.1">
    <property type="nucleotide sequence ID" value="NC_016024.1"/>
</dbReference>
<dbReference type="STRING" id="981222.Cabther_A2108"/>
<evidence type="ECO:0000313" key="2">
    <source>
        <dbReference type="EMBL" id="AEP12850.1"/>
    </source>
</evidence>
<sequence>MAWGLACDWLFVCLVGVAYVKRLATGDIPLPWSNVKAWWWRSLWFGMGGLLALGLFFVQLAFLGMLPRLKERFLGRIGATDVNADFTARFNAIFWGEYIPAQFGAAGPALAFVALAGCLLLGGWWWRQAARNQAPLPGVVSGVALAGWTMALITVPCFLQVYALRNHSAIHDFSALKFSLVIAVVPFVLLPVTLLPPLCPGGQPVRAGGWVWRLYC</sequence>
<dbReference type="HOGENOM" id="CLU_1275812_0_0_0"/>
<keyword evidence="3" id="KW-1185">Reference proteome</keyword>
<feature type="transmembrane region" description="Helical" evidence="1">
    <location>
        <begin position="138"/>
        <end position="163"/>
    </location>
</feature>
<feature type="transmembrane region" description="Helical" evidence="1">
    <location>
        <begin position="44"/>
        <end position="66"/>
    </location>
</feature>